<comment type="caution">
    <text evidence="1">The sequence shown here is derived from an EMBL/GenBank/DDBJ whole genome shotgun (WGS) entry which is preliminary data.</text>
</comment>
<reference evidence="1 2" key="1">
    <citation type="submission" date="2019-04" db="EMBL/GenBank/DDBJ databases">
        <title>A pseudo-fructophilic Leuconostoc citreum strain F192-5 isolated from peel of satsuma mandarin: the first report for isolation and characterization of strain-dependent fructophilic-like characteristics.</title>
        <authorList>
            <person name="Maeno S."/>
            <person name="Tanizawa Y."/>
            <person name="Kajikawa A."/>
            <person name="Kanesaki Y."/>
            <person name="Kubota E."/>
            <person name="Arita M."/>
            <person name="Leon D."/>
            <person name="Endo A."/>
        </authorList>
    </citation>
    <scope>NUCLEOTIDE SEQUENCE [LARGE SCALE GENOMIC DNA]</scope>
    <source>
        <strain evidence="1 2">F192-5</strain>
    </source>
</reference>
<dbReference type="AlphaFoldDB" id="A0A5A5U0W9"/>
<dbReference type="EMBL" id="BJJW01000007">
    <property type="protein sequence ID" value="GDZ84039.1"/>
    <property type="molecule type" value="Genomic_DNA"/>
</dbReference>
<sequence>MGKIKGKDFFYKSFAFYFAINNANVSDRIISTSIAKTLLMPKAIVRLIKIISGK</sequence>
<evidence type="ECO:0000313" key="1">
    <source>
        <dbReference type="EMBL" id="GDZ84039.1"/>
    </source>
</evidence>
<organism evidence="1 2">
    <name type="scientific">Leuconostoc citreum</name>
    <dbReference type="NCBI Taxonomy" id="33964"/>
    <lineage>
        <taxon>Bacteria</taxon>
        <taxon>Bacillati</taxon>
        <taxon>Bacillota</taxon>
        <taxon>Bacilli</taxon>
        <taxon>Lactobacillales</taxon>
        <taxon>Lactobacillaceae</taxon>
        <taxon>Leuconostoc</taxon>
    </lineage>
</organism>
<name>A0A5A5U0W9_LEUCI</name>
<gene>
    <name evidence="1" type="ORF">LCIT_12810</name>
</gene>
<accession>A0A5A5U0W9</accession>
<dbReference type="Proteomes" id="UP000323274">
    <property type="component" value="Unassembled WGS sequence"/>
</dbReference>
<evidence type="ECO:0000313" key="2">
    <source>
        <dbReference type="Proteomes" id="UP000323274"/>
    </source>
</evidence>
<proteinExistence type="predicted"/>
<protein>
    <submittedName>
        <fullName evidence="1">Uncharacterized protein</fullName>
    </submittedName>
</protein>